<proteinExistence type="inferred from homology"/>
<evidence type="ECO:0000256" key="6">
    <source>
        <dbReference type="ARBA" id="ARBA00023136"/>
    </source>
</evidence>
<keyword evidence="10" id="KW-1185">Reference proteome</keyword>
<evidence type="ECO:0000256" key="7">
    <source>
        <dbReference type="RuleBase" id="RU363032"/>
    </source>
</evidence>
<organism evidence="9 10">
    <name type="scientific">Endozoicomonas numazuensis</name>
    <dbReference type="NCBI Taxonomy" id="1137799"/>
    <lineage>
        <taxon>Bacteria</taxon>
        <taxon>Pseudomonadati</taxon>
        <taxon>Pseudomonadota</taxon>
        <taxon>Gammaproteobacteria</taxon>
        <taxon>Oceanospirillales</taxon>
        <taxon>Endozoicomonadaceae</taxon>
        <taxon>Endozoicomonas</taxon>
    </lineage>
</organism>
<feature type="transmembrane region" description="Helical" evidence="7">
    <location>
        <begin position="109"/>
        <end position="130"/>
    </location>
</feature>
<dbReference type="OrthoDB" id="9815445at2"/>
<dbReference type="eggNOG" id="COG0395">
    <property type="taxonomic scope" value="Bacteria"/>
</dbReference>
<keyword evidence="2 7" id="KW-0813">Transport</keyword>
<dbReference type="AlphaFoldDB" id="A0A081NKW6"/>
<dbReference type="PROSITE" id="PS50928">
    <property type="entry name" value="ABC_TM1"/>
    <property type="match status" value="1"/>
</dbReference>
<gene>
    <name evidence="9" type="ORF">GZ78_03485</name>
</gene>
<protein>
    <submittedName>
        <fullName evidence="9">ABC transporter permease</fullName>
    </submittedName>
</protein>
<feature type="transmembrane region" description="Helical" evidence="7">
    <location>
        <begin position="186"/>
        <end position="211"/>
    </location>
</feature>
<reference evidence="9 10" key="1">
    <citation type="submission" date="2014-06" db="EMBL/GenBank/DDBJ databases">
        <title>Whole Genome Sequences of Three Symbiotic Endozoicomonas Bacteria.</title>
        <authorList>
            <person name="Neave M.J."/>
            <person name="Apprill A."/>
            <person name="Voolstra C.R."/>
        </authorList>
    </citation>
    <scope>NUCLEOTIDE SEQUENCE [LARGE SCALE GENOMIC DNA]</scope>
    <source>
        <strain evidence="9 10">DSM 25634</strain>
    </source>
</reference>
<evidence type="ECO:0000313" key="9">
    <source>
        <dbReference type="EMBL" id="KEQ19089.1"/>
    </source>
</evidence>
<dbReference type="InterPro" id="IPR035906">
    <property type="entry name" value="MetI-like_sf"/>
</dbReference>
<evidence type="ECO:0000256" key="3">
    <source>
        <dbReference type="ARBA" id="ARBA00022475"/>
    </source>
</evidence>
<comment type="subcellular location">
    <subcellularLocation>
        <location evidence="1 7">Cell membrane</location>
        <topology evidence="1 7">Multi-pass membrane protein</topology>
    </subcellularLocation>
</comment>
<sequence length="280" mass="31329">MEKIFKLRPHEQLLVQFVLLAWALTILLPFGIALMNSVKPNLGAVLREPFALPEVWQFSNYARAWDQADFGEYFLNSMIISLSTVVISVLLATMVSFVLARHEFRGKSLIFICFMIGVIIPSRLALPPMFVVVKELGLANSLVGVILVQSAVMLPLAVFILTAFFKGVSPEIEQAARIDGASPFQIYWMVVLPLVKPAIATVALLAFVFSWNEYILPLLFLQDRELYPLTLGMQQFKTQFAVQWHMMFAGLIIMMAPTVIAFLLASRAFIEGLTQGGVKE</sequence>
<keyword evidence="3" id="KW-1003">Cell membrane</keyword>
<comment type="caution">
    <text evidence="9">The sequence shown here is derived from an EMBL/GenBank/DDBJ whole genome shotgun (WGS) entry which is preliminary data.</text>
</comment>
<dbReference type="Proteomes" id="UP000028073">
    <property type="component" value="Unassembled WGS sequence"/>
</dbReference>
<evidence type="ECO:0000256" key="2">
    <source>
        <dbReference type="ARBA" id="ARBA00022448"/>
    </source>
</evidence>
<evidence type="ECO:0000259" key="8">
    <source>
        <dbReference type="PROSITE" id="PS50928"/>
    </source>
</evidence>
<dbReference type="CDD" id="cd06261">
    <property type="entry name" value="TM_PBP2"/>
    <property type="match status" value="1"/>
</dbReference>
<dbReference type="PANTHER" id="PTHR43744:SF12">
    <property type="entry name" value="ABC TRANSPORTER PERMEASE PROTEIN MG189-RELATED"/>
    <property type="match status" value="1"/>
</dbReference>
<dbReference type="PANTHER" id="PTHR43744">
    <property type="entry name" value="ABC TRANSPORTER PERMEASE PROTEIN MG189-RELATED-RELATED"/>
    <property type="match status" value="1"/>
</dbReference>
<feature type="transmembrane region" description="Helical" evidence="7">
    <location>
        <begin position="12"/>
        <end position="35"/>
    </location>
</feature>
<evidence type="ECO:0000256" key="1">
    <source>
        <dbReference type="ARBA" id="ARBA00004651"/>
    </source>
</evidence>
<evidence type="ECO:0000256" key="4">
    <source>
        <dbReference type="ARBA" id="ARBA00022692"/>
    </source>
</evidence>
<feature type="transmembrane region" description="Helical" evidence="7">
    <location>
        <begin position="142"/>
        <end position="165"/>
    </location>
</feature>
<keyword evidence="5 7" id="KW-1133">Transmembrane helix</keyword>
<accession>A0A081NKW6</accession>
<keyword evidence="6 7" id="KW-0472">Membrane</keyword>
<name>A0A081NKW6_9GAMM</name>
<dbReference type="STRING" id="1137799.GZ78_03485"/>
<evidence type="ECO:0000256" key="5">
    <source>
        <dbReference type="ARBA" id="ARBA00022989"/>
    </source>
</evidence>
<feature type="transmembrane region" description="Helical" evidence="7">
    <location>
        <begin position="73"/>
        <end position="97"/>
    </location>
</feature>
<comment type="similarity">
    <text evidence="7">Belongs to the binding-protein-dependent transport system permease family.</text>
</comment>
<dbReference type="EMBL" id="JOKH01000001">
    <property type="protein sequence ID" value="KEQ19089.1"/>
    <property type="molecule type" value="Genomic_DNA"/>
</dbReference>
<dbReference type="RefSeq" id="WP_034832710.1">
    <property type="nucleotide sequence ID" value="NZ_JOKH01000001.1"/>
</dbReference>
<dbReference type="Pfam" id="PF00528">
    <property type="entry name" value="BPD_transp_1"/>
    <property type="match status" value="1"/>
</dbReference>
<dbReference type="SUPFAM" id="SSF161098">
    <property type="entry name" value="MetI-like"/>
    <property type="match status" value="1"/>
</dbReference>
<feature type="transmembrane region" description="Helical" evidence="7">
    <location>
        <begin position="244"/>
        <end position="265"/>
    </location>
</feature>
<dbReference type="GO" id="GO:0055085">
    <property type="term" value="P:transmembrane transport"/>
    <property type="evidence" value="ECO:0007669"/>
    <property type="project" value="InterPro"/>
</dbReference>
<dbReference type="InterPro" id="IPR000515">
    <property type="entry name" value="MetI-like"/>
</dbReference>
<dbReference type="GO" id="GO:0005886">
    <property type="term" value="C:plasma membrane"/>
    <property type="evidence" value="ECO:0007669"/>
    <property type="project" value="UniProtKB-SubCell"/>
</dbReference>
<evidence type="ECO:0000313" key="10">
    <source>
        <dbReference type="Proteomes" id="UP000028073"/>
    </source>
</evidence>
<keyword evidence="4 7" id="KW-0812">Transmembrane</keyword>
<dbReference type="Gene3D" id="1.10.3720.10">
    <property type="entry name" value="MetI-like"/>
    <property type="match status" value="1"/>
</dbReference>
<feature type="domain" description="ABC transmembrane type-1" evidence="8">
    <location>
        <begin position="74"/>
        <end position="265"/>
    </location>
</feature>